<dbReference type="Gene3D" id="3.60.40.10">
    <property type="entry name" value="PPM-type phosphatase domain"/>
    <property type="match status" value="1"/>
</dbReference>
<comment type="caution">
    <text evidence="4">The sequence shown here is derived from an EMBL/GenBank/DDBJ whole genome shotgun (WGS) entry which is preliminary data.</text>
</comment>
<dbReference type="Pfam" id="PF13581">
    <property type="entry name" value="HATPase_c_2"/>
    <property type="match status" value="1"/>
</dbReference>
<protein>
    <submittedName>
        <fullName evidence="4">SpoIIE family protein phosphatase</fullName>
    </submittedName>
</protein>
<evidence type="ECO:0000313" key="4">
    <source>
        <dbReference type="EMBL" id="NFV82010.1"/>
    </source>
</evidence>
<reference evidence="4 5" key="1">
    <citation type="submission" date="2020-02" db="EMBL/GenBank/DDBJ databases">
        <authorList>
            <person name="Dziuba M."/>
            <person name="Kuznetsov B."/>
            <person name="Mardanov A."/>
            <person name="Ravin N."/>
            <person name="Grouzdev D."/>
        </authorList>
    </citation>
    <scope>NUCLEOTIDE SEQUENCE [LARGE SCALE GENOMIC DNA]</scope>
    <source>
        <strain evidence="4 5">SpK</strain>
    </source>
</reference>
<dbReference type="InterPro" id="IPR003018">
    <property type="entry name" value="GAF"/>
</dbReference>
<dbReference type="EMBL" id="JAAIYP010000045">
    <property type="protein sequence ID" value="NFV82010.1"/>
    <property type="molecule type" value="Genomic_DNA"/>
</dbReference>
<dbReference type="SMART" id="SM00065">
    <property type="entry name" value="GAF"/>
    <property type="match status" value="1"/>
</dbReference>
<dbReference type="InterPro" id="IPR001932">
    <property type="entry name" value="PPM-type_phosphatase-like_dom"/>
</dbReference>
<dbReference type="InterPro" id="IPR052016">
    <property type="entry name" value="Bact_Sigma-Reg"/>
</dbReference>
<dbReference type="SMART" id="SM00331">
    <property type="entry name" value="PP2C_SIG"/>
    <property type="match status" value="1"/>
</dbReference>
<gene>
    <name evidence="4" type="ORF">G4223_18015</name>
</gene>
<dbReference type="InterPro" id="IPR029016">
    <property type="entry name" value="GAF-like_dom_sf"/>
</dbReference>
<keyword evidence="1" id="KW-0378">Hydrolase</keyword>
<evidence type="ECO:0000313" key="5">
    <source>
        <dbReference type="Proteomes" id="UP000480684"/>
    </source>
</evidence>
<evidence type="ECO:0000259" key="2">
    <source>
        <dbReference type="SMART" id="SM00065"/>
    </source>
</evidence>
<proteinExistence type="predicted"/>
<accession>A0A7C9UZ00</accession>
<name>A0A7C9UZ00_9PROT</name>
<dbReference type="Pfam" id="PF01590">
    <property type="entry name" value="GAF"/>
    <property type="match status" value="1"/>
</dbReference>
<dbReference type="Proteomes" id="UP000480684">
    <property type="component" value="Unassembled WGS sequence"/>
</dbReference>
<dbReference type="PANTHER" id="PTHR43156">
    <property type="entry name" value="STAGE II SPORULATION PROTEIN E-RELATED"/>
    <property type="match status" value="1"/>
</dbReference>
<feature type="domain" description="GAF" evidence="2">
    <location>
        <begin position="38"/>
        <end position="185"/>
    </location>
</feature>
<dbReference type="Gene3D" id="3.30.565.10">
    <property type="entry name" value="Histidine kinase-like ATPase, C-terminal domain"/>
    <property type="match status" value="1"/>
</dbReference>
<dbReference type="CDD" id="cd16936">
    <property type="entry name" value="HATPase_RsbW-like"/>
    <property type="match status" value="1"/>
</dbReference>
<dbReference type="InterPro" id="IPR036457">
    <property type="entry name" value="PPM-type-like_dom_sf"/>
</dbReference>
<keyword evidence="5" id="KW-1185">Reference proteome</keyword>
<dbReference type="SUPFAM" id="SSF81606">
    <property type="entry name" value="PP2C-like"/>
    <property type="match status" value="1"/>
</dbReference>
<feature type="domain" description="PPM-type phosphatase" evidence="3">
    <location>
        <begin position="208"/>
        <end position="425"/>
    </location>
</feature>
<dbReference type="RefSeq" id="WP_163682624.1">
    <property type="nucleotide sequence ID" value="NZ_JAAIYP010000045.1"/>
</dbReference>
<evidence type="ECO:0000259" key="3">
    <source>
        <dbReference type="SMART" id="SM00331"/>
    </source>
</evidence>
<dbReference type="Gene3D" id="3.30.450.40">
    <property type="match status" value="1"/>
</dbReference>
<evidence type="ECO:0000256" key="1">
    <source>
        <dbReference type="ARBA" id="ARBA00022801"/>
    </source>
</evidence>
<dbReference type="Pfam" id="PF07228">
    <property type="entry name" value="SpoIIE"/>
    <property type="match status" value="1"/>
</dbReference>
<dbReference type="InterPro" id="IPR003594">
    <property type="entry name" value="HATPase_dom"/>
</dbReference>
<sequence length="562" mass="59948">MNDAPLPPSSPVPDLPQGLADDLELIAEMTADFALSRDIEESLRVGLKLIAERMEAEAASLFLMDGDSGELVCRACCGPADVTGLRLPKGDGIVWRAVLRNRPQLVRDTALDPDFTQKVDDATGFTTRTVLCAPMSVRDECLGAIELFNKRGNLAFDDDDRRILQALAASAALALINARQAAAMAEREAFRRELALAFDIQRAMLPPSRPADFPIHGINRPARGVSGDFFDVVELPDGRIAFTIADVSGKGMNAALLMAKTASLFRCLSKRLDGPGALLTAIDSELAETGSAGMFVTMVAGILEPATGRVVLANAGHETPLLLCGDTVRRIEGGMPPLGIDPALFADGCPESEIELGGQTLVLFTDGLTEARGEDGEMLGGEGVEELLLRHRALPPPARMAAVVDAIAPKGAALRDDMTMVLVEERKAALDRQFPARPESLCDIRRAVSAAVSALGCGQDMAGDVVLAVDEACQNIIRHAYGGGDGDIRVRVERACGDLVVRLNDSAPPVDCARLLPRPLDEVRPGGLGLHFIRSVMDRVEFLTSPDGVGNLLQMSRRIDPR</sequence>
<dbReference type="InterPro" id="IPR036890">
    <property type="entry name" value="HATPase_C_sf"/>
</dbReference>
<organism evidence="4 5">
    <name type="scientific">Magnetospirillum aberrantis SpK</name>
    <dbReference type="NCBI Taxonomy" id="908842"/>
    <lineage>
        <taxon>Bacteria</taxon>
        <taxon>Pseudomonadati</taxon>
        <taxon>Pseudomonadota</taxon>
        <taxon>Alphaproteobacteria</taxon>
        <taxon>Rhodospirillales</taxon>
        <taxon>Rhodospirillaceae</taxon>
        <taxon>Magnetospirillum</taxon>
    </lineage>
</organism>
<dbReference type="GO" id="GO:0016791">
    <property type="term" value="F:phosphatase activity"/>
    <property type="evidence" value="ECO:0007669"/>
    <property type="project" value="TreeGrafter"/>
</dbReference>
<dbReference type="PANTHER" id="PTHR43156:SF2">
    <property type="entry name" value="STAGE II SPORULATION PROTEIN E"/>
    <property type="match status" value="1"/>
</dbReference>
<dbReference type="SUPFAM" id="SSF55874">
    <property type="entry name" value="ATPase domain of HSP90 chaperone/DNA topoisomerase II/histidine kinase"/>
    <property type="match status" value="1"/>
</dbReference>
<dbReference type="SUPFAM" id="SSF55781">
    <property type="entry name" value="GAF domain-like"/>
    <property type="match status" value="1"/>
</dbReference>
<dbReference type="AlphaFoldDB" id="A0A7C9UZ00"/>